<dbReference type="InterPro" id="IPR032675">
    <property type="entry name" value="LRR_dom_sf"/>
</dbReference>
<evidence type="ECO:0000313" key="2">
    <source>
        <dbReference type="EMBL" id="BBN08641.1"/>
    </source>
</evidence>
<accession>A0AAF6B9F7</accession>
<organism evidence="2 3">
    <name type="scientific">Marchantia polymorpha subsp. ruderalis</name>
    <dbReference type="NCBI Taxonomy" id="1480154"/>
    <lineage>
        <taxon>Eukaryota</taxon>
        <taxon>Viridiplantae</taxon>
        <taxon>Streptophyta</taxon>
        <taxon>Embryophyta</taxon>
        <taxon>Marchantiophyta</taxon>
        <taxon>Marchantiopsida</taxon>
        <taxon>Marchantiidae</taxon>
        <taxon>Marchantiales</taxon>
        <taxon>Marchantiaceae</taxon>
        <taxon>Marchantia</taxon>
    </lineage>
</organism>
<evidence type="ECO:0000256" key="1">
    <source>
        <dbReference type="SAM" id="MobiDB-lite"/>
    </source>
</evidence>
<dbReference type="Pfam" id="PF08477">
    <property type="entry name" value="Roc"/>
    <property type="match status" value="1"/>
</dbReference>
<dbReference type="SUPFAM" id="SSF52540">
    <property type="entry name" value="P-loop containing nucleoside triphosphate hydrolases"/>
    <property type="match status" value="1"/>
</dbReference>
<sequence length="1452" mass="164511">MEGAGASIFSHAAELATREMDSAHEEPELPSAIQDLVQRLEGQGEPITQLPNLRDPEFREFFPEFVGPWTIIGGISQVRRRVLEAIGSCNTFEILDVHHICDGNISRLTPSEWEVVLRGFRSSTVLEKIIVHGTYLGRYADSESLCFQLGRILNSSSVTELKLGGRLSARCLSNLASGLRGRSDSKLKSLDLRVSWEDSSGVKSAVKYVADMINSAPLLETLRLGGRLGGCWEYMEDETVGILSQALNQSLALKEFTLDQAGEWAGPLLLKALAGDDRNRSIERLRLLYVEGLGDWLRELLISNPSLKEVELHPLSMEPEKAHQLGEAIHDNAIATTILVRFKSKFDEDWESVEALARSASSEVNDPTLEITLHVDTKKEVMLSLNLLGRVLRGEITSLKSLSISDRFSILERPEGILSMNGRTGETCVLKRLRLSALSEHVWNGVWKDLLLCLRGNTSLTHLDLSKTWLDEETFRDMMGLLQQNLSLQEINVSETSWAIDGKAALIQEALKQNEKRAAYMSVFREAGLAFRDAKAGRLFLCGSPLAGKTQLRQTLMRIVEGKSWLGNKWNKLFRTKGIEVEYLQNNDKRQISIWDLAGQEIFRTLQTVLFPQSNNFCVFLFVYSSFCENSASKKEDSCFRTELEEWMSFITSSSRVTGHNRPQVLVVISHKDKSKSSSLTWAHSIVKDVNQRFAKFVDLHPIQECFYVDTRKKKQVIDLKDYIFEIFDKLLSEKSPRVPQLCSRLSSLLATNIKENRSCPIWLPQKFNKFCDPILTEFISSSSAFAIDHSRILNSIVSYLNDVGSIVYIPTLSYIIVDPNWLTNTLLGELVALGQKFHAQEHESKSHSSYSSKDGFVSESVFVGLIEEFLGKQPHGQIGVDRDVIENILIHLDLCFKVEDTSQFYFIPSFIPEHASNEEQKPQEGKDLESMAWESRGETSQFVGIRIQCQDGRTMSLTAAFFPCFQMFMRRKLISEMRVSKKTVTCSRQYLRLFLDGHEIYVEQGTSHNYMDVLMLRSKHKSRSEALQYLMKHIVQVLISFCASSKGCPGVALVLSVIQTSCVEMLIPSHLRGAILIEELKSNFIDSINDKLEDIQLDRFHMEKEEALFSYEHSWPSIEGHTGVIFESARDLLWESDVEAVVNEIRQKRMQQLESLQQGLIEVNNDLNHSHPENENMVSRSSFPDMKQSNRPSSMCLSRASTNVQHGSIGLENKIDQLVQKVDGLDQRLRLMDIKVEQILSLQQEVKSTFSAFMSKVDRIIEYPQSLQQAGTPKRPYVKDDVGLFYKMSAHLHVGKTVRLHLMCESATGFHIVKDQEGLKIRVDLNNRAWISKTIEISLKVMYYAVKAGLDVTFGLGQAIPDWADLKSDIVKLDGISYSDRSAVLKGGESMKLKEAWLRIQQTLAPQLRDRYSTIFKLYQVKYVRLELGGHAWVCEECMSKGIRARILVVN</sequence>
<reference evidence="3" key="1">
    <citation type="journal article" date="2020" name="Curr. Biol.">
        <title>Chromatin organization in early land plants reveals an ancestral association between H3K27me3, transposons, and constitutive heterochromatin.</title>
        <authorList>
            <person name="Montgomery S.A."/>
            <person name="Tanizawa Y."/>
            <person name="Galik B."/>
            <person name="Wang N."/>
            <person name="Ito T."/>
            <person name="Mochizuki T."/>
            <person name="Akimcheva S."/>
            <person name="Bowman J.L."/>
            <person name="Cognat V."/>
            <person name="Marechal-Drouard L."/>
            <person name="Ekker H."/>
            <person name="Hong S.F."/>
            <person name="Kohchi T."/>
            <person name="Lin S.S."/>
            <person name="Liu L.D."/>
            <person name="Nakamura Y."/>
            <person name="Valeeva L.R."/>
            <person name="Shakirov E.V."/>
            <person name="Shippen D.E."/>
            <person name="Wei W.L."/>
            <person name="Yagura M."/>
            <person name="Yamaoka S."/>
            <person name="Yamato K.T."/>
            <person name="Liu C."/>
            <person name="Berger F."/>
        </authorList>
    </citation>
    <scope>NUCLEOTIDE SEQUENCE [LARGE SCALE GENOMIC DNA]</scope>
    <source>
        <strain evidence="3">Tak-1</strain>
    </source>
</reference>
<dbReference type="SUPFAM" id="SSF52047">
    <property type="entry name" value="RNI-like"/>
    <property type="match status" value="1"/>
</dbReference>
<feature type="region of interest" description="Disordered" evidence="1">
    <location>
        <begin position="1172"/>
        <end position="1195"/>
    </location>
</feature>
<feature type="compositionally biased region" description="Polar residues" evidence="1">
    <location>
        <begin position="1177"/>
        <end position="1195"/>
    </location>
</feature>
<dbReference type="Gene3D" id="3.40.50.300">
    <property type="entry name" value="P-loop containing nucleotide triphosphate hydrolases"/>
    <property type="match status" value="1"/>
</dbReference>
<protein>
    <recommendedName>
        <fullName evidence="4">C-terminal of Roc (COR) domain-containing protein</fullName>
    </recommendedName>
</protein>
<proteinExistence type="predicted"/>
<evidence type="ECO:0000313" key="3">
    <source>
        <dbReference type="Proteomes" id="UP001162541"/>
    </source>
</evidence>
<dbReference type="PANTHER" id="PTHR47679">
    <property type="entry name" value="PROTEIN TORNADO 1"/>
    <property type="match status" value="1"/>
</dbReference>
<dbReference type="Proteomes" id="UP001162541">
    <property type="component" value="Chromosome 4"/>
</dbReference>
<dbReference type="Gene3D" id="3.80.10.10">
    <property type="entry name" value="Ribonuclease Inhibitor"/>
    <property type="match status" value="1"/>
</dbReference>
<name>A0AAF6B9F7_MARPO</name>
<dbReference type="PANTHER" id="PTHR47679:SF1">
    <property type="entry name" value="PROTEIN TORNADO 1"/>
    <property type="match status" value="1"/>
</dbReference>
<gene>
    <name evidence="2" type="ORF">Mp_4g13180</name>
</gene>
<evidence type="ECO:0008006" key="4">
    <source>
        <dbReference type="Google" id="ProtNLM"/>
    </source>
</evidence>
<dbReference type="InterPro" id="IPR027417">
    <property type="entry name" value="P-loop_NTPase"/>
</dbReference>
<dbReference type="EMBL" id="AP019869">
    <property type="protein sequence ID" value="BBN08641.1"/>
    <property type="molecule type" value="Genomic_DNA"/>
</dbReference>